<dbReference type="InterPro" id="IPR039356">
    <property type="entry name" value="YfbR/HDDC2"/>
</dbReference>
<proteinExistence type="predicted"/>
<evidence type="ECO:0000259" key="3">
    <source>
        <dbReference type="Pfam" id="PF13023"/>
    </source>
</evidence>
<dbReference type="SUPFAM" id="SSF109604">
    <property type="entry name" value="HD-domain/PDEase-like"/>
    <property type="match status" value="1"/>
</dbReference>
<keyword evidence="1" id="KW-0479">Metal-binding</keyword>
<comment type="caution">
    <text evidence="4">The sequence shown here is derived from an EMBL/GenBank/DDBJ whole genome shotgun (WGS) entry which is preliminary data.</text>
</comment>
<accession>A0ABU9GT43</accession>
<gene>
    <name evidence="4" type="ORF">V6256_12490</name>
</gene>
<evidence type="ECO:0000256" key="2">
    <source>
        <dbReference type="ARBA" id="ARBA00022801"/>
    </source>
</evidence>
<reference evidence="4 5" key="1">
    <citation type="submission" date="2024-02" db="EMBL/GenBank/DDBJ databases">
        <title>Bacteria isolated from the canopy kelp, Nereocystis luetkeana.</title>
        <authorList>
            <person name="Pfister C.A."/>
            <person name="Younker I.T."/>
            <person name="Light S.H."/>
        </authorList>
    </citation>
    <scope>NUCLEOTIDE SEQUENCE [LARGE SCALE GENOMIC DNA]</scope>
    <source>
        <strain evidence="4 5">TI.1.05</strain>
    </source>
</reference>
<evidence type="ECO:0000313" key="5">
    <source>
        <dbReference type="Proteomes" id="UP001369082"/>
    </source>
</evidence>
<evidence type="ECO:0000313" key="4">
    <source>
        <dbReference type="EMBL" id="MEL0630426.1"/>
    </source>
</evidence>
<protein>
    <submittedName>
        <fullName evidence="4">HD domain-containing protein</fullName>
    </submittedName>
</protein>
<dbReference type="Pfam" id="PF13023">
    <property type="entry name" value="HD_3"/>
    <property type="match status" value="1"/>
</dbReference>
<organism evidence="4 5">
    <name type="scientific">Psychromonas aquatilis</name>
    <dbReference type="NCBI Taxonomy" id="2005072"/>
    <lineage>
        <taxon>Bacteria</taxon>
        <taxon>Pseudomonadati</taxon>
        <taxon>Pseudomonadota</taxon>
        <taxon>Gammaproteobacteria</taxon>
        <taxon>Alteromonadales</taxon>
        <taxon>Psychromonadaceae</taxon>
        <taxon>Psychromonas</taxon>
    </lineage>
</organism>
<keyword evidence="5" id="KW-1185">Reference proteome</keyword>
<name>A0ABU9GT43_9GAMM</name>
<sequence length="197" mass="22778">MTDLSQQLAFVLEIDKLKAVYRQTTVKEDKDRHENSAEHSWHIALTAQILKDYAEYPIDIERVVQMLLIHDIIEIDAGDLFAFAEQQDHAQQALKEAQAAERLFGLLPPQQHEQYKALWFEFEAAESNDARFAKAMDRILPLVQNMNNNGGSWAKHKISQPQVLARNKHLEYIAPKLWQYVVQQTDLAVSNGWLKKD</sequence>
<dbReference type="Gene3D" id="1.10.3210.10">
    <property type="entry name" value="Hypothetical protein af1432"/>
    <property type="match status" value="1"/>
</dbReference>
<dbReference type="PANTHER" id="PTHR11845">
    <property type="entry name" value="5'-DEOXYNUCLEOTIDASE HDDC2"/>
    <property type="match status" value="1"/>
</dbReference>
<dbReference type="EMBL" id="JBAKAZ010000055">
    <property type="protein sequence ID" value="MEL0630426.1"/>
    <property type="molecule type" value="Genomic_DNA"/>
</dbReference>
<feature type="domain" description="HD" evidence="3">
    <location>
        <begin position="14"/>
        <end position="178"/>
    </location>
</feature>
<dbReference type="InterPro" id="IPR006674">
    <property type="entry name" value="HD_domain"/>
</dbReference>
<dbReference type="RefSeq" id="WP_341598554.1">
    <property type="nucleotide sequence ID" value="NZ_JBAKAZ010000055.1"/>
</dbReference>
<keyword evidence="2" id="KW-0378">Hydrolase</keyword>
<dbReference type="Proteomes" id="UP001369082">
    <property type="component" value="Unassembled WGS sequence"/>
</dbReference>
<evidence type="ECO:0000256" key="1">
    <source>
        <dbReference type="ARBA" id="ARBA00022723"/>
    </source>
</evidence>
<dbReference type="PANTHER" id="PTHR11845:SF13">
    <property type="entry name" value="5'-DEOXYNUCLEOTIDASE HDDC2"/>
    <property type="match status" value="1"/>
</dbReference>